<evidence type="ECO:0000259" key="2">
    <source>
        <dbReference type="PROSITE" id="PS50937"/>
    </source>
</evidence>
<dbReference type="Pfam" id="PF13411">
    <property type="entry name" value="MerR_1"/>
    <property type="match status" value="1"/>
</dbReference>
<dbReference type="CDD" id="cd01109">
    <property type="entry name" value="HTH_YyaN"/>
    <property type="match status" value="1"/>
</dbReference>
<dbReference type="InterPro" id="IPR000551">
    <property type="entry name" value="MerR-type_HTH_dom"/>
</dbReference>
<protein>
    <submittedName>
        <fullName evidence="3">MerR family transcriptional regulator</fullName>
    </submittedName>
</protein>
<sequence>MAYSIGEVAEKTGLSSYTLRYYDKEGLMPFVHRGNGGRREFTDDDMDFVDLIACLKETGMSLKEIREFINMSMAGNDTLQARLEMFKRQRDEVMKQIEQSQRYLKKLDYKVKYFEAACNNGSEDGLENFCGTLKATSKACQSMNN</sequence>
<name>A0A0K2LD45_9LACO</name>
<dbReference type="PANTHER" id="PTHR30204">
    <property type="entry name" value="REDOX-CYCLING DRUG-SENSING TRANSCRIPTIONAL ACTIVATOR SOXR"/>
    <property type="match status" value="1"/>
</dbReference>
<accession>A0A0K2LD45</accession>
<dbReference type="SUPFAM" id="SSF46955">
    <property type="entry name" value="Putative DNA-binding domain"/>
    <property type="match status" value="1"/>
</dbReference>
<dbReference type="Proteomes" id="UP000061546">
    <property type="component" value="Chromosome"/>
</dbReference>
<organism evidence="3 4">
    <name type="scientific">Companilactobacillus heilongjiangensis</name>
    <dbReference type="NCBI Taxonomy" id="1074467"/>
    <lineage>
        <taxon>Bacteria</taxon>
        <taxon>Bacillati</taxon>
        <taxon>Bacillota</taxon>
        <taxon>Bacilli</taxon>
        <taxon>Lactobacillales</taxon>
        <taxon>Lactobacillaceae</taxon>
        <taxon>Companilactobacillus</taxon>
    </lineage>
</organism>
<dbReference type="InterPro" id="IPR047057">
    <property type="entry name" value="MerR_fam"/>
</dbReference>
<keyword evidence="4" id="KW-1185">Reference proteome</keyword>
<dbReference type="GO" id="GO:0003677">
    <property type="term" value="F:DNA binding"/>
    <property type="evidence" value="ECO:0007669"/>
    <property type="project" value="UniProtKB-KW"/>
</dbReference>
<feature type="domain" description="HTH merR-type" evidence="2">
    <location>
        <begin position="2"/>
        <end position="71"/>
    </location>
</feature>
<dbReference type="AlphaFoldDB" id="A0A0K2LD45"/>
<dbReference type="SMART" id="SM00422">
    <property type="entry name" value="HTH_MERR"/>
    <property type="match status" value="1"/>
</dbReference>
<dbReference type="PANTHER" id="PTHR30204:SF83">
    <property type="entry name" value="TRANSCRIPTIONAL REGULATOR, MERR FAMILY"/>
    <property type="match status" value="1"/>
</dbReference>
<evidence type="ECO:0000313" key="3">
    <source>
        <dbReference type="EMBL" id="ALB29224.1"/>
    </source>
</evidence>
<dbReference type="PROSITE" id="PS50937">
    <property type="entry name" value="HTH_MERR_2"/>
    <property type="match status" value="1"/>
</dbReference>
<dbReference type="RefSeq" id="WP_041501416.1">
    <property type="nucleotide sequence ID" value="NZ_BJDV01000016.1"/>
</dbReference>
<evidence type="ECO:0000256" key="1">
    <source>
        <dbReference type="ARBA" id="ARBA00023125"/>
    </source>
</evidence>
<gene>
    <name evidence="3" type="ORF">JP39_07500</name>
</gene>
<dbReference type="GO" id="GO:0003700">
    <property type="term" value="F:DNA-binding transcription factor activity"/>
    <property type="evidence" value="ECO:0007669"/>
    <property type="project" value="InterPro"/>
</dbReference>
<dbReference type="EMBL" id="CP012559">
    <property type="protein sequence ID" value="ALB29224.1"/>
    <property type="molecule type" value="Genomic_DNA"/>
</dbReference>
<keyword evidence="1" id="KW-0238">DNA-binding</keyword>
<proteinExistence type="predicted"/>
<dbReference type="Gene3D" id="1.10.1660.10">
    <property type="match status" value="1"/>
</dbReference>
<dbReference type="PRINTS" id="PR00040">
    <property type="entry name" value="HTHMERR"/>
</dbReference>
<reference evidence="3 4" key="1">
    <citation type="submission" date="2015-08" db="EMBL/GenBank/DDBJ databases">
        <title>Genomic sequence of Lactobacillus heilongjiangensis DSM 28069, isolated from Chinese traditional pickle.</title>
        <authorList>
            <person name="Jiang X."/>
            <person name="Zheng B."/>
            <person name="Cheng H."/>
        </authorList>
    </citation>
    <scope>NUCLEOTIDE SEQUENCE [LARGE SCALE GENOMIC DNA]</scope>
    <source>
        <strain evidence="3 4">DSM 28069</strain>
    </source>
</reference>
<dbReference type="PROSITE" id="PS00552">
    <property type="entry name" value="HTH_MERR_1"/>
    <property type="match status" value="1"/>
</dbReference>
<dbReference type="STRING" id="1074467.JP39_07500"/>
<dbReference type="InterPro" id="IPR009061">
    <property type="entry name" value="DNA-bd_dom_put_sf"/>
</dbReference>
<evidence type="ECO:0000313" key="4">
    <source>
        <dbReference type="Proteomes" id="UP000061546"/>
    </source>
</evidence>
<dbReference type="OrthoDB" id="9811174at2"/>
<dbReference type="KEGG" id="lhi:JP39_07500"/>